<dbReference type="AlphaFoldDB" id="A0AAV7MV78"/>
<dbReference type="Proteomes" id="UP001066276">
    <property type="component" value="Chromosome 9"/>
</dbReference>
<sequence length="187" mass="19455">MGGRALLGHVAAPLPNLQSPYFCSGADTSCPRAQGGRSMESSDPGCLPDFPSTQMLQPGPTGLSVTPGGVPGLKRGSLLALSGIRDPGAASLRPACLCAQLLSPRPSTQALSHVLEALRVLPPDRQLGSLGSPLAESARPLHGPTRRGESCSDFSAVVLPLWLLSVQFAIRVEPVMGGYPSFYTWQG</sequence>
<evidence type="ECO:0000313" key="2">
    <source>
        <dbReference type="Proteomes" id="UP001066276"/>
    </source>
</evidence>
<gene>
    <name evidence="1" type="ORF">NDU88_004907</name>
</gene>
<protein>
    <submittedName>
        <fullName evidence="1">Uncharacterized protein</fullName>
    </submittedName>
</protein>
<proteinExistence type="predicted"/>
<organism evidence="1 2">
    <name type="scientific">Pleurodeles waltl</name>
    <name type="common">Iberian ribbed newt</name>
    <dbReference type="NCBI Taxonomy" id="8319"/>
    <lineage>
        <taxon>Eukaryota</taxon>
        <taxon>Metazoa</taxon>
        <taxon>Chordata</taxon>
        <taxon>Craniata</taxon>
        <taxon>Vertebrata</taxon>
        <taxon>Euteleostomi</taxon>
        <taxon>Amphibia</taxon>
        <taxon>Batrachia</taxon>
        <taxon>Caudata</taxon>
        <taxon>Salamandroidea</taxon>
        <taxon>Salamandridae</taxon>
        <taxon>Pleurodelinae</taxon>
        <taxon>Pleurodeles</taxon>
    </lineage>
</organism>
<comment type="caution">
    <text evidence="1">The sequence shown here is derived from an EMBL/GenBank/DDBJ whole genome shotgun (WGS) entry which is preliminary data.</text>
</comment>
<accession>A0AAV7MV78</accession>
<reference evidence="1" key="1">
    <citation type="journal article" date="2022" name="bioRxiv">
        <title>Sequencing and chromosome-scale assembly of the giantPleurodeles waltlgenome.</title>
        <authorList>
            <person name="Brown T."/>
            <person name="Elewa A."/>
            <person name="Iarovenko S."/>
            <person name="Subramanian E."/>
            <person name="Araus A.J."/>
            <person name="Petzold A."/>
            <person name="Susuki M."/>
            <person name="Suzuki K.-i.T."/>
            <person name="Hayashi T."/>
            <person name="Toyoda A."/>
            <person name="Oliveira C."/>
            <person name="Osipova E."/>
            <person name="Leigh N.D."/>
            <person name="Simon A."/>
            <person name="Yun M.H."/>
        </authorList>
    </citation>
    <scope>NUCLEOTIDE SEQUENCE</scope>
    <source>
        <strain evidence="1">20211129_DDA</strain>
        <tissue evidence="1">Liver</tissue>
    </source>
</reference>
<keyword evidence="2" id="KW-1185">Reference proteome</keyword>
<name>A0AAV7MV78_PLEWA</name>
<dbReference type="EMBL" id="JANPWB010000013">
    <property type="protein sequence ID" value="KAJ1107517.1"/>
    <property type="molecule type" value="Genomic_DNA"/>
</dbReference>
<evidence type="ECO:0000313" key="1">
    <source>
        <dbReference type="EMBL" id="KAJ1107517.1"/>
    </source>
</evidence>